<reference evidence="2 3" key="1">
    <citation type="submission" date="2018-08" db="EMBL/GenBank/DDBJ databases">
        <title>A genome reference for cultivated species of the human gut microbiota.</title>
        <authorList>
            <person name="Zou Y."/>
            <person name="Xue W."/>
            <person name="Luo G."/>
        </authorList>
    </citation>
    <scope>NUCLEOTIDE SEQUENCE [LARGE SCALE GENOMIC DNA]</scope>
    <source>
        <strain evidence="2 3">AF18-46</strain>
    </source>
</reference>
<dbReference type="RefSeq" id="WP_118764833.1">
    <property type="nucleotide sequence ID" value="NZ_CABJCF010000002.1"/>
</dbReference>
<gene>
    <name evidence="2" type="ORF">DWX20_05895</name>
</gene>
<name>A0A412PFC5_9FIRM</name>
<accession>A0A412PFC5</accession>
<dbReference type="Pfam" id="PF22526">
    <property type="entry name" value="DUF7000"/>
    <property type="match status" value="1"/>
</dbReference>
<dbReference type="EMBL" id="QRWX01000002">
    <property type="protein sequence ID" value="RGT56335.1"/>
    <property type="molecule type" value="Genomic_DNA"/>
</dbReference>
<dbReference type="Proteomes" id="UP000284731">
    <property type="component" value="Unassembled WGS sequence"/>
</dbReference>
<proteinExistence type="predicted"/>
<comment type="caution">
    <text evidence="2">The sequence shown here is derived from an EMBL/GenBank/DDBJ whole genome shotgun (WGS) entry which is preliminary data.</text>
</comment>
<organism evidence="2 3">
    <name type="scientific">Solobacterium moorei</name>
    <dbReference type="NCBI Taxonomy" id="102148"/>
    <lineage>
        <taxon>Bacteria</taxon>
        <taxon>Bacillati</taxon>
        <taxon>Bacillota</taxon>
        <taxon>Erysipelotrichia</taxon>
        <taxon>Erysipelotrichales</taxon>
        <taxon>Erysipelotrichaceae</taxon>
        <taxon>Solobacterium</taxon>
    </lineage>
</organism>
<evidence type="ECO:0000259" key="1">
    <source>
        <dbReference type="Pfam" id="PF22526"/>
    </source>
</evidence>
<protein>
    <recommendedName>
        <fullName evidence="1">DUF7000 domain-containing protein</fullName>
    </recommendedName>
</protein>
<feature type="domain" description="DUF7000" evidence="1">
    <location>
        <begin position="6"/>
        <end position="155"/>
    </location>
</feature>
<evidence type="ECO:0000313" key="3">
    <source>
        <dbReference type="Proteomes" id="UP000284731"/>
    </source>
</evidence>
<sequence>MAKDTNYYLDTYQKVVNQGDLQVAYIEIMNYFTKLHNSIPAMFTVSEITPGFMDYSYFSIHDAFLYDRYLKFIIALDHRTLGIELWLVSQNEKVKHAYSILLADSEWHDKIMHNPAFGMIEVPIVERIQPDSADDQMHKILDTIQQYTSCIESFLYADEIHFPITSPKDTTEAE</sequence>
<dbReference type="AlphaFoldDB" id="A0A412PFC5"/>
<evidence type="ECO:0000313" key="2">
    <source>
        <dbReference type="EMBL" id="RGT56335.1"/>
    </source>
</evidence>
<dbReference type="InterPro" id="IPR054269">
    <property type="entry name" value="DUF7000"/>
</dbReference>